<reference evidence="2" key="1">
    <citation type="journal article" date="2019" name="Int. J. Syst. Evol. Microbiol.">
        <title>The Global Catalogue of Microorganisms (GCM) 10K type strain sequencing project: providing services to taxonomists for standard genome sequencing and annotation.</title>
        <authorList>
            <consortium name="The Broad Institute Genomics Platform"/>
            <consortium name="The Broad Institute Genome Sequencing Center for Infectious Disease"/>
            <person name="Wu L."/>
            <person name="Ma J."/>
        </authorList>
    </citation>
    <scope>NUCLEOTIDE SEQUENCE [LARGE SCALE GENOMIC DNA]</scope>
    <source>
        <strain evidence="2">KCTC 42247</strain>
    </source>
</reference>
<proteinExistence type="predicted"/>
<dbReference type="InterPro" id="IPR025332">
    <property type="entry name" value="DUF4238"/>
</dbReference>
<dbReference type="Pfam" id="PF14022">
    <property type="entry name" value="DUF4238"/>
    <property type="match status" value="1"/>
</dbReference>
<dbReference type="Proteomes" id="UP001597418">
    <property type="component" value="Unassembled WGS sequence"/>
</dbReference>
<accession>A0ABW5UDI3</accession>
<gene>
    <name evidence="1" type="ORF">ACFSQ6_07075</name>
</gene>
<evidence type="ECO:0000313" key="1">
    <source>
        <dbReference type="EMBL" id="MFD2743156.1"/>
    </source>
</evidence>
<organism evidence="1 2">
    <name type="scientific">Sphingobacterium populi</name>
    <dbReference type="NCBI Taxonomy" id="1812824"/>
    <lineage>
        <taxon>Bacteria</taxon>
        <taxon>Pseudomonadati</taxon>
        <taxon>Bacteroidota</taxon>
        <taxon>Sphingobacteriia</taxon>
        <taxon>Sphingobacteriales</taxon>
        <taxon>Sphingobacteriaceae</taxon>
        <taxon>Sphingobacterium</taxon>
    </lineage>
</organism>
<evidence type="ECO:0000313" key="2">
    <source>
        <dbReference type="Proteomes" id="UP001597418"/>
    </source>
</evidence>
<dbReference type="RefSeq" id="WP_066756434.1">
    <property type="nucleotide sequence ID" value="NZ_JBHUMB010000006.1"/>
</dbReference>
<dbReference type="EMBL" id="JBHUMB010000006">
    <property type="protein sequence ID" value="MFD2743156.1"/>
    <property type="molecule type" value="Genomic_DNA"/>
</dbReference>
<protein>
    <submittedName>
        <fullName evidence="1">DUF4238 domain-containing protein</fullName>
    </submittedName>
</protein>
<sequence>MNKFLLEFERFTNGIHKRLEKREYDQKAEFDLEDELKRSSKKHHYIPRYFINGFTDNENLLYIYDKQRDAIKKNKIGSGGIFYEEYRNSLDLGNNKYISIFEDMYCFFDNELPSVIKLLRSNVDSFDYKTGSEIIAYMNIFILDLFLRNKNNDAFFDQVFETSTFEFRNNDLNQYHKEFKEMSGIKKLFRLKLFTTYLNEIFKYDPRQITNTKVLSFERDQICIGDQPMLFLSNSGTPHDLFHSPLILPISKSKIYLRNVSRNIKYGYEQTSAINGLIIDQSSNIIACSNRVTLEDGIKAYKFMKNNSEVSDLVKLGLFSDFKTS</sequence>
<keyword evidence="2" id="KW-1185">Reference proteome</keyword>
<name>A0ABW5UDI3_9SPHI</name>
<comment type="caution">
    <text evidence="1">The sequence shown here is derived from an EMBL/GenBank/DDBJ whole genome shotgun (WGS) entry which is preliminary data.</text>
</comment>